<evidence type="ECO:0000256" key="6">
    <source>
        <dbReference type="ARBA" id="ARBA00022723"/>
    </source>
</evidence>
<feature type="binding site" description="in other chain" evidence="10">
    <location>
        <begin position="291"/>
        <end position="294"/>
    </location>
    <ligand>
        <name>substrate</name>
        <note>ligand shared between dimeric partners</note>
    </ligand>
</feature>
<feature type="binding site" evidence="10">
    <location>
        <position position="15"/>
    </location>
    <ligand>
        <name>ATP</name>
        <dbReference type="ChEBI" id="CHEBI:30616"/>
    </ligand>
</feature>
<feature type="domain" description="Phosphofructokinase" evidence="11">
    <location>
        <begin position="7"/>
        <end position="317"/>
    </location>
</feature>
<dbReference type="GO" id="GO:0005524">
    <property type="term" value="F:ATP binding"/>
    <property type="evidence" value="ECO:0007669"/>
    <property type="project" value="UniProtKB-KW"/>
</dbReference>
<keyword evidence="10" id="KW-0547">Nucleotide-binding</keyword>
<comment type="caution">
    <text evidence="12">The sequence shown here is derived from an EMBL/GenBank/DDBJ whole genome shotgun (WGS) entry which is preliminary data.</text>
</comment>
<comment type="function">
    <text evidence="10">Catalyzes the phosphorylation of D-fructose 6-phosphate to fructose 1,6-bisphosphate by ATP, the first committing step of glycolysis.</text>
</comment>
<dbReference type="GO" id="GO:0016208">
    <property type="term" value="F:AMP binding"/>
    <property type="evidence" value="ECO:0007669"/>
    <property type="project" value="TreeGrafter"/>
</dbReference>
<evidence type="ECO:0000256" key="4">
    <source>
        <dbReference type="ARBA" id="ARBA00022490"/>
    </source>
</evidence>
<dbReference type="EMBL" id="SSMQ01000033">
    <property type="protein sequence ID" value="TKD02791.1"/>
    <property type="molecule type" value="Genomic_DNA"/>
</dbReference>
<feature type="binding site" evidence="10">
    <location>
        <begin position="80"/>
        <end position="81"/>
    </location>
    <ligand>
        <name>ATP</name>
        <dbReference type="ChEBI" id="CHEBI:30616"/>
    </ligand>
</feature>
<dbReference type="FunFam" id="3.40.50.460:FF:000002">
    <property type="entry name" value="ATP-dependent 6-phosphofructokinase"/>
    <property type="match status" value="1"/>
</dbReference>
<comment type="cofactor">
    <cofactor evidence="1 10">
        <name>Mg(2+)</name>
        <dbReference type="ChEBI" id="CHEBI:18420"/>
    </cofactor>
</comment>
<keyword evidence="9 10" id="KW-0324">Glycolysis</keyword>
<evidence type="ECO:0000256" key="8">
    <source>
        <dbReference type="ARBA" id="ARBA00022842"/>
    </source>
</evidence>
<dbReference type="GO" id="GO:0006002">
    <property type="term" value="P:fructose 6-phosphate metabolic process"/>
    <property type="evidence" value="ECO:0007669"/>
    <property type="project" value="InterPro"/>
</dbReference>
<dbReference type="SUPFAM" id="SSF53784">
    <property type="entry name" value="Phosphofructokinase"/>
    <property type="match status" value="1"/>
</dbReference>
<evidence type="ECO:0000256" key="3">
    <source>
        <dbReference type="ARBA" id="ARBA00004679"/>
    </source>
</evidence>
<comment type="similarity">
    <text evidence="10">Belongs to the phosphofructokinase type A (PFKA) family. Mixed-substrate PFK group III subfamily.</text>
</comment>
<dbReference type="InterPro" id="IPR015912">
    <property type="entry name" value="Phosphofructokinase_CS"/>
</dbReference>
<feature type="binding site" evidence="10">
    <location>
        <position position="121"/>
    </location>
    <ligand>
        <name>Mg(2+)</name>
        <dbReference type="ChEBI" id="CHEBI:18420"/>
        <note>catalytic</note>
    </ligand>
</feature>
<name>A0A4U1J6A0_9BACT</name>
<dbReference type="PROSITE" id="PS00433">
    <property type="entry name" value="PHOSPHOFRUCTOKINASE"/>
    <property type="match status" value="1"/>
</dbReference>
<dbReference type="OrthoDB" id="9802503at2"/>
<protein>
    <recommendedName>
        <fullName evidence="10">ATP-dependent 6-phosphofructokinase</fullName>
        <shortName evidence="10">ATP-PFK</shortName>
        <shortName evidence="10">Phosphofructokinase</shortName>
        <ecNumber evidence="10">2.7.1.11</ecNumber>
    </recommendedName>
    <alternativeName>
        <fullName evidence="10">Phosphohexokinase</fullName>
    </alternativeName>
</protein>
<comment type="catalytic activity">
    <reaction evidence="10">
        <text>beta-D-fructose 6-phosphate + ATP = beta-D-fructose 1,6-bisphosphate + ADP + H(+)</text>
        <dbReference type="Rhea" id="RHEA:16109"/>
        <dbReference type="ChEBI" id="CHEBI:15378"/>
        <dbReference type="ChEBI" id="CHEBI:30616"/>
        <dbReference type="ChEBI" id="CHEBI:32966"/>
        <dbReference type="ChEBI" id="CHEBI:57634"/>
        <dbReference type="ChEBI" id="CHEBI:456216"/>
        <dbReference type="EC" id="2.7.1.11"/>
    </reaction>
</comment>
<dbReference type="Gene3D" id="3.40.50.460">
    <property type="entry name" value="Phosphofructokinase domain"/>
    <property type="match status" value="1"/>
</dbReference>
<keyword evidence="13" id="KW-1185">Reference proteome</keyword>
<feature type="binding site" evidence="10">
    <location>
        <position position="285"/>
    </location>
    <ligand>
        <name>substrate</name>
        <note>ligand shared between dimeric partners</note>
    </ligand>
</feature>
<keyword evidence="4 10" id="KW-0963">Cytoplasm</keyword>
<keyword evidence="10" id="KW-0067">ATP-binding</keyword>
<dbReference type="AlphaFoldDB" id="A0A4U1J6A0"/>
<sequence length="381" mass="40578">MPRTIRKIAINTGGGDAPGLNAVLRSVTLAAIERGIEVWGIKHGYRGLLEDEPGGLVRLDRDAVRGIMHLGGTILGTANRGDPFHYPTQEGDKVVPKDRSGELVERFRREGFDALVAVGGDGSMRIANALLERGLPLVVGVPKTIDNDVYGTELTFGFDTAVSIATEAIDRLHSTTEAHERVMVVEVMGRHTGWIALRSGIAGGADAILIPEIPFSYESIVQKVLQRESRGRRFSILVAAEGACPKGGDLTVRDAGDEFRRVVVLGGVAERVAKEIAARTGKETRSMVLGHLQRGGGPTTFDRLLALRFGAGAVRFLVQGCESGMVALRCHRVELIPLAETAGRTKTVDLDGDTVTTAREMGICFGDEAPGHFAPGGTAAS</sequence>
<dbReference type="GO" id="GO:0061621">
    <property type="term" value="P:canonical glycolysis"/>
    <property type="evidence" value="ECO:0007669"/>
    <property type="project" value="TreeGrafter"/>
</dbReference>
<dbReference type="GO" id="GO:0070095">
    <property type="term" value="F:fructose-6-phosphate binding"/>
    <property type="evidence" value="ECO:0007669"/>
    <property type="project" value="TreeGrafter"/>
</dbReference>
<dbReference type="Gene3D" id="3.40.50.450">
    <property type="match status" value="1"/>
</dbReference>
<evidence type="ECO:0000313" key="13">
    <source>
        <dbReference type="Proteomes" id="UP000309215"/>
    </source>
</evidence>
<dbReference type="InterPro" id="IPR035966">
    <property type="entry name" value="PKF_sf"/>
</dbReference>
<dbReference type="EC" id="2.7.1.11" evidence="10"/>
<dbReference type="GO" id="GO:0030388">
    <property type="term" value="P:fructose 1,6-bisphosphate metabolic process"/>
    <property type="evidence" value="ECO:0007669"/>
    <property type="project" value="TreeGrafter"/>
</dbReference>
<feature type="binding site" description="in other chain" evidence="10">
    <location>
        <position position="241"/>
    </location>
    <ligand>
        <name>substrate</name>
        <note>ligand shared between dimeric partners</note>
    </ligand>
</feature>
<keyword evidence="7 10" id="KW-0418">Kinase</keyword>
<reference evidence="12 13" key="1">
    <citation type="submission" date="2019-04" db="EMBL/GenBank/DDBJ databases">
        <authorList>
            <person name="Li Y."/>
            <person name="Wang J."/>
        </authorList>
    </citation>
    <scope>NUCLEOTIDE SEQUENCE [LARGE SCALE GENOMIC DNA]</scope>
    <source>
        <strain evidence="12 13">DSM 14668</strain>
    </source>
</reference>
<comment type="pathway">
    <text evidence="3 10">Carbohydrate degradation; glycolysis; D-glyceraldehyde 3-phosphate and glycerone phosphate from D-glucose: step 3/4.</text>
</comment>
<comment type="subunit">
    <text evidence="10">Homodimer or homotetramer.</text>
</comment>
<accession>A0A4U1J6A0</accession>
<comment type="caution">
    <text evidence="10">Lacks conserved residue(s) required for the propagation of feature annotation.</text>
</comment>
<evidence type="ECO:0000256" key="5">
    <source>
        <dbReference type="ARBA" id="ARBA00022679"/>
    </source>
</evidence>
<dbReference type="InterPro" id="IPR012003">
    <property type="entry name" value="ATP_PFK_prok-type"/>
</dbReference>
<feature type="binding site" evidence="10">
    <location>
        <position position="181"/>
    </location>
    <ligand>
        <name>substrate</name>
        <note>ligand shared between dimeric partners</note>
    </ligand>
</feature>
<dbReference type="PRINTS" id="PR00476">
    <property type="entry name" value="PHFRCTKINASE"/>
</dbReference>
<feature type="binding site" evidence="10">
    <location>
        <begin position="120"/>
        <end position="123"/>
    </location>
    <ligand>
        <name>ATP</name>
        <dbReference type="ChEBI" id="CHEBI:30616"/>
    </ligand>
</feature>
<gene>
    <name evidence="10" type="primary">pfkA</name>
    <name evidence="12" type="ORF">E8A74_28270</name>
</gene>
<dbReference type="UniPathway" id="UPA00109">
    <property type="reaction ID" value="UER00182"/>
</dbReference>
<proteinExistence type="inferred from homology"/>
<dbReference type="RefSeq" id="WP_136932197.1">
    <property type="nucleotide sequence ID" value="NZ_SSMQ01000033.1"/>
</dbReference>
<evidence type="ECO:0000256" key="1">
    <source>
        <dbReference type="ARBA" id="ARBA00001946"/>
    </source>
</evidence>
<evidence type="ECO:0000256" key="7">
    <source>
        <dbReference type="ARBA" id="ARBA00022777"/>
    </source>
</evidence>
<dbReference type="PIRSF" id="PIRSF000532">
    <property type="entry name" value="ATP_PFK_prok"/>
    <property type="match status" value="1"/>
</dbReference>
<feature type="binding site" description="in other chain" evidence="10">
    <location>
        <begin position="144"/>
        <end position="146"/>
    </location>
    <ligand>
        <name>substrate</name>
        <note>ligand shared between dimeric partners</note>
    </ligand>
</feature>
<dbReference type="GO" id="GO:0047334">
    <property type="term" value="F:diphosphate-fructose-6-phosphate 1-phosphotransferase activity"/>
    <property type="evidence" value="ECO:0007669"/>
    <property type="project" value="InterPro"/>
</dbReference>
<dbReference type="GO" id="GO:0042802">
    <property type="term" value="F:identical protein binding"/>
    <property type="evidence" value="ECO:0007669"/>
    <property type="project" value="TreeGrafter"/>
</dbReference>
<dbReference type="InterPro" id="IPR000023">
    <property type="entry name" value="Phosphofructokinase_dom"/>
</dbReference>
<comment type="subcellular location">
    <subcellularLocation>
        <location evidence="2 10">Cytoplasm</location>
    </subcellularLocation>
</comment>
<keyword evidence="8 10" id="KW-0460">Magnesium</keyword>
<dbReference type="InterPro" id="IPR022953">
    <property type="entry name" value="ATP_PFK"/>
</dbReference>
<keyword evidence="6 10" id="KW-0479">Metal-binding</keyword>
<feature type="active site" description="Proton acceptor" evidence="10">
    <location>
        <position position="146"/>
    </location>
</feature>
<evidence type="ECO:0000256" key="2">
    <source>
        <dbReference type="ARBA" id="ARBA00004496"/>
    </source>
</evidence>
<dbReference type="PANTHER" id="PTHR13697">
    <property type="entry name" value="PHOSPHOFRUCTOKINASE"/>
    <property type="match status" value="1"/>
</dbReference>
<dbReference type="GO" id="GO:0005945">
    <property type="term" value="C:6-phosphofructokinase complex"/>
    <property type="evidence" value="ECO:0007669"/>
    <property type="project" value="TreeGrafter"/>
</dbReference>
<dbReference type="PANTHER" id="PTHR13697:SF52">
    <property type="entry name" value="ATP-DEPENDENT 6-PHOSPHOFRUCTOKINASE 3"/>
    <property type="match status" value="1"/>
</dbReference>
<keyword evidence="5 10" id="KW-0808">Transferase</keyword>
<dbReference type="GO" id="GO:0003872">
    <property type="term" value="F:6-phosphofructokinase activity"/>
    <property type="evidence" value="ECO:0007669"/>
    <property type="project" value="UniProtKB-UniRule"/>
</dbReference>
<evidence type="ECO:0000313" key="12">
    <source>
        <dbReference type="EMBL" id="TKD02791.1"/>
    </source>
</evidence>
<dbReference type="Proteomes" id="UP000309215">
    <property type="component" value="Unassembled WGS sequence"/>
</dbReference>
<dbReference type="NCBIfam" id="NF002872">
    <property type="entry name" value="PRK03202.1"/>
    <property type="match status" value="1"/>
</dbReference>
<dbReference type="InterPro" id="IPR012829">
    <property type="entry name" value="Phosphofructokinase_III"/>
</dbReference>
<evidence type="ECO:0000256" key="9">
    <source>
        <dbReference type="ARBA" id="ARBA00023152"/>
    </source>
</evidence>
<feature type="site" description="Important for substrate specificity; cannot use PPi as phosphoryl donor" evidence="10">
    <location>
        <position position="122"/>
    </location>
</feature>
<organism evidence="12 13">
    <name type="scientific">Polyangium fumosum</name>
    <dbReference type="NCBI Taxonomy" id="889272"/>
    <lineage>
        <taxon>Bacteria</taxon>
        <taxon>Pseudomonadati</taxon>
        <taxon>Myxococcota</taxon>
        <taxon>Polyangia</taxon>
        <taxon>Polyangiales</taxon>
        <taxon>Polyangiaceae</taxon>
        <taxon>Polyangium</taxon>
    </lineage>
</organism>
<dbReference type="HAMAP" id="MF_01976">
    <property type="entry name" value="Phosphofructokinase_III"/>
    <property type="match status" value="1"/>
</dbReference>
<dbReference type="Pfam" id="PF00365">
    <property type="entry name" value="PFK"/>
    <property type="match status" value="1"/>
</dbReference>
<feature type="binding site" description="in other chain" evidence="10">
    <location>
        <begin position="188"/>
        <end position="190"/>
    </location>
    <ligand>
        <name>substrate</name>
        <note>ligand shared between dimeric partners</note>
    </ligand>
</feature>
<evidence type="ECO:0000256" key="10">
    <source>
        <dbReference type="HAMAP-Rule" id="MF_01976"/>
    </source>
</evidence>
<dbReference type="GO" id="GO:0046872">
    <property type="term" value="F:metal ion binding"/>
    <property type="evidence" value="ECO:0007669"/>
    <property type="project" value="UniProtKB-KW"/>
</dbReference>
<dbReference type="GO" id="GO:0048029">
    <property type="term" value="F:monosaccharide binding"/>
    <property type="evidence" value="ECO:0007669"/>
    <property type="project" value="TreeGrafter"/>
</dbReference>
<evidence type="ECO:0000259" key="11">
    <source>
        <dbReference type="Pfam" id="PF00365"/>
    </source>
</evidence>